<gene>
    <name evidence="4" type="ORF">G9U51_05500</name>
</gene>
<dbReference type="SUPFAM" id="SSF143243">
    <property type="entry name" value="Nqo5-like"/>
    <property type="match status" value="1"/>
</dbReference>
<accession>A0A967B5X8</accession>
<comment type="similarity">
    <text evidence="1">Belongs to the complex I 30 kDa subunit family.</text>
</comment>
<keyword evidence="5" id="KW-1185">Reference proteome</keyword>
<dbReference type="Gene3D" id="3.30.460.80">
    <property type="entry name" value="NADH:ubiquinone oxidoreductase, 30kDa subunit"/>
    <property type="match status" value="1"/>
</dbReference>
<dbReference type="Proteomes" id="UP000744769">
    <property type="component" value="Unassembled WGS sequence"/>
</dbReference>
<feature type="domain" description="NADH:ubiquinone oxidoreductase 30kDa subunit" evidence="3">
    <location>
        <begin position="8"/>
        <end position="133"/>
    </location>
</feature>
<dbReference type="Pfam" id="PF00329">
    <property type="entry name" value="Complex1_30kDa"/>
    <property type="match status" value="1"/>
</dbReference>
<dbReference type="InterPro" id="IPR001268">
    <property type="entry name" value="NADH_UbQ_OxRdtase_30kDa_su"/>
</dbReference>
<evidence type="ECO:0000259" key="3">
    <source>
        <dbReference type="Pfam" id="PF00329"/>
    </source>
</evidence>
<feature type="compositionally biased region" description="Basic and acidic residues" evidence="2">
    <location>
        <begin position="143"/>
        <end position="158"/>
    </location>
</feature>
<dbReference type="PANTHER" id="PTHR10884">
    <property type="entry name" value="NADH DEHYDROGENASE UBIQUINONE IRON-SULFUR PROTEIN 3"/>
    <property type="match status" value="1"/>
</dbReference>
<reference evidence="4" key="1">
    <citation type="submission" date="2020-03" db="EMBL/GenBank/DDBJ databases">
        <title>Draft sequencing of Calidifontibacter sp. DB0510.</title>
        <authorList>
            <person name="Kim D.-U."/>
        </authorList>
    </citation>
    <scope>NUCLEOTIDE SEQUENCE</scope>
    <source>
        <strain evidence="4">DB0510</strain>
    </source>
</reference>
<dbReference type="EMBL" id="JAAOIV010000003">
    <property type="protein sequence ID" value="NHN55241.1"/>
    <property type="molecule type" value="Genomic_DNA"/>
</dbReference>
<evidence type="ECO:0000256" key="2">
    <source>
        <dbReference type="SAM" id="MobiDB-lite"/>
    </source>
</evidence>
<sequence>MSESPARTVEPGQWLEAARELREEGFTFFDFLTAVDETDTEAGGFEVVLHLYAVEPEGLRDTFLTTRVPDGELLPSLTEVWPGAAWHERETFEMFGIGFTDFVDTSGLGLRPLLLPDGFEGTPLRKSFVLTARVSKPWPGAKDPADASHGDQKGDKKPARAPRRRMQPPGIPDESWGPR</sequence>
<feature type="region of interest" description="Disordered" evidence="2">
    <location>
        <begin position="136"/>
        <end position="179"/>
    </location>
</feature>
<proteinExistence type="inferred from homology"/>
<evidence type="ECO:0000313" key="5">
    <source>
        <dbReference type="Proteomes" id="UP000744769"/>
    </source>
</evidence>
<protein>
    <submittedName>
        <fullName evidence="4">NADH-quinone oxidoreductase subunit C</fullName>
    </submittedName>
</protein>
<organism evidence="4 5">
    <name type="scientific">Metallococcus carri</name>
    <dbReference type="NCBI Taxonomy" id="1656884"/>
    <lineage>
        <taxon>Bacteria</taxon>
        <taxon>Bacillati</taxon>
        <taxon>Actinomycetota</taxon>
        <taxon>Actinomycetes</taxon>
        <taxon>Micrococcales</taxon>
        <taxon>Dermacoccaceae</taxon>
        <taxon>Metallococcus</taxon>
    </lineage>
</organism>
<name>A0A967B5X8_9MICO</name>
<dbReference type="RefSeq" id="WP_166194400.1">
    <property type="nucleotide sequence ID" value="NZ_JAAOIV010000003.1"/>
</dbReference>
<dbReference type="InterPro" id="IPR037232">
    <property type="entry name" value="NADH_quin_OxRdtase_su_C/D-like"/>
</dbReference>
<dbReference type="PANTHER" id="PTHR10884:SF14">
    <property type="entry name" value="NADH DEHYDROGENASE [UBIQUINONE] IRON-SULFUR PROTEIN 3, MITOCHONDRIAL"/>
    <property type="match status" value="1"/>
</dbReference>
<evidence type="ECO:0000313" key="4">
    <source>
        <dbReference type="EMBL" id="NHN55241.1"/>
    </source>
</evidence>
<dbReference type="AlphaFoldDB" id="A0A967B5X8"/>
<dbReference type="GO" id="GO:0008137">
    <property type="term" value="F:NADH dehydrogenase (ubiquinone) activity"/>
    <property type="evidence" value="ECO:0007669"/>
    <property type="project" value="InterPro"/>
</dbReference>
<evidence type="ECO:0000256" key="1">
    <source>
        <dbReference type="ARBA" id="ARBA00007569"/>
    </source>
</evidence>
<comment type="caution">
    <text evidence="4">The sequence shown here is derived from an EMBL/GenBank/DDBJ whole genome shotgun (WGS) entry which is preliminary data.</text>
</comment>